<keyword evidence="2" id="KW-0946">Virion</keyword>
<feature type="compositionally biased region" description="Basic and acidic residues" evidence="3">
    <location>
        <begin position="112"/>
        <end position="121"/>
    </location>
</feature>
<protein>
    <submittedName>
        <fullName evidence="4">MV attachment protein</fullName>
    </submittedName>
</protein>
<evidence type="ECO:0000256" key="1">
    <source>
        <dbReference type="ARBA" id="ARBA00004328"/>
    </source>
</evidence>
<name>A0A097IVZ7_9POXV</name>
<dbReference type="GO" id="GO:0019031">
    <property type="term" value="C:viral envelope"/>
    <property type="evidence" value="ECO:0007669"/>
    <property type="project" value="InterPro"/>
</dbReference>
<evidence type="ECO:0000313" key="4">
    <source>
        <dbReference type="EMBL" id="AIT70749.1"/>
    </source>
</evidence>
<feature type="compositionally biased region" description="Pro residues" evidence="3">
    <location>
        <begin position="75"/>
        <end position="102"/>
    </location>
</feature>
<proteinExistence type="predicted"/>
<comment type="subcellular location">
    <subcellularLocation>
        <location evidence="1">Virion</location>
    </subcellularLocation>
</comment>
<dbReference type="Proteomes" id="UP000121784">
    <property type="component" value="Segment"/>
</dbReference>
<dbReference type="InterPro" id="IPR003436">
    <property type="entry name" value="Chordopox_Fusion/A27"/>
</dbReference>
<reference evidence="4 5" key="1">
    <citation type="submission" date="2014-09" db="EMBL/GenBank/DDBJ databases">
        <title>Complete Genome Sequence of the Embu Virus Strain SPAn 880.</title>
        <authorList>
            <person name="Ibrahim M.S."/>
            <person name="Antwerpen M.H."/>
            <person name="Georgi E."/>
            <person name="Vette P."/>
            <person name="Zoeller G."/>
            <person name="Meyer H."/>
        </authorList>
    </citation>
    <scope>NUCLEOTIDE SEQUENCE [LARGE SCALE GENOMIC DNA]</scope>
    <source>
        <strain evidence="4">SPAn880</strain>
    </source>
</reference>
<dbReference type="Pfam" id="PF02346">
    <property type="entry name" value="Vac_Fusion"/>
    <property type="match status" value="1"/>
</dbReference>
<feature type="region of interest" description="Disordered" evidence="3">
    <location>
        <begin position="1"/>
        <end position="121"/>
    </location>
</feature>
<organism evidence="4 5">
    <name type="scientific">Cotia virus</name>
    <dbReference type="NCBI Taxonomy" id="39444"/>
    <lineage>
        <taxon>Viruses</taxon>
        <taxon>Varidnaviria</taxon>
        <taxon>Bamfordvirae</taxon>
        <taxon>Nucleocytoviricota</taxon>
        <taxon>Pokkesviricetes</taxon>
        <taxon>Chitovirales</taxon>
        <taxon>Poxviridae</taxon>
        <taxon>Chordopoxvirinae</taxon>
        <taxon>Oryzopoxvirus</taxon>
        <taxon>Oryzopoxvirus cotia</taxon>
    </lineage>
</organism>
<evidence type="ECO:0000256" key="3">
    <source>
        <dbReference type="SAM" id="MobiDB-lite"/>
    </source>
</evidence>
<gene>
    <name evidence="4" type="primary">134</name>
</gene>
<evidence type="ECO:0000313" key="5">
    <source>
        <dbReference type="Proteomes" id="UP000121784"/>
    </source>
</evidence>
<sequence>MDSGMSIFPGDDDEIWEDTPMLRAMEEPESNFITDPTPQPSRPPSGTGPVTDKPPTGTGPVTNNPPTGTGTAIPKPEPQPQPKPPQPKPPQPKPPQPKPDQPVEPVDVPNDENPKADKEEIKQDIKNIIKNRYPDFEFTDQDIEDFFNDEFIKKDNIDIKDFILRLMVLEKVFKMTYESYNNIDKIIKRLDEIDMDIKRLEVIDSDILRLENHFETIRRNMLTMAKKIDIQTGIIKN</sequence>
<dbReference type="GO" id="GO:0019064">
    <property type="term" value="P:fusion of virus membrane with host plasma membrane"/>
    <property type="evidence" value="ECO:0007669"/>
    <property type="project" value="InterPro"/>
</dbReference>
<accession>A0A097IVZ7</accession>
<evidence type="ECO:0000256" key="2">
    <source>
        <dbReference type="ARBA" id="ARBA00022844"/>
    </source>
</evidence>
<dbReference type="EMBL" id="KM595078">
    <property type="protein sequence ID" value="AIT70749.1"/>
    <property type="molecule type" value="Genomic_DNA"/>
</dbReference>
<feature type="compositionally biased region" description="Low complexity" evidence="3">
    <location>
        <begin position="54"/>
        <end position="71"/>
    </location>
</feature>